<dbReference type="SUPFAM" id="SSF53850">
    <property type="entry name" value="Periplasmic binding protein-like II"/>
    <property type="match status" value="1"/>
</dbReference>
<sequence length="283" mass="30039">MSTTILAATRRGMARALAAFMLCAASPLVLASATIKADSLTVGSDLTYPPYAYMEGGKPAGFDADFSRLLAAKLSLTPVFVDTRFPDLILGMRAHRFDTVASALYVTPERTKLIDFIPYLKTGASLVVLAASQYAPAGPEALCGKRVASIKGASWTPKLQKVSRETCQPKGQGEIKVLEFPTSPEAMMALRSQAADAMIEDAAVVHGMLEQSRDGLKVTSTSLLYPIVIGLGINKESKALREALAGALQRARESGEYQALLARYGLEAPSAAEIQAALTGQAR</sequence>
<evidence type="ECO:0000313" key="5">
    <source>
        <dbReference type="Proteomes" id="UP000289184"/>
    </source>
</evidence>
<feature type="domain" description="Solute-binding protein family 3/N-terminal" evidence="3">
    <location>
        <begin position="39"/>
        <end position="268"/>
    </location>
</feature>
<reference evidence="4 5" key="1">
    <citation type="submission" date="2018-07" db="EMBL/GenBank/DDBJ databases">
        <authorList>
            <person name="Peeters C."/>
        </authorList>
    </citation>
    <scope>NUCLEOTIDE SEQUENCE [LARGE SCALE GENOMIC DNA]</scope>
    <source>
        <strain evidence="4 5">LMG 3411</strain>
    </source>
</reference>
<gene>
    <name evidence="4" type="primary">hisJ</name>
    <name evidence="4" type="ORF">AGI3411_02553</name>
</gene>
<dbReference type="EMBL" id="UFQB01000009">
    <property type="protein sequence ID" value="SSW66458.1"/>
    <property type="molecule type" value="Genomic_DNA"/>
</dbReference>
<name>A0A446CF47_9BURK</name>
<dbReference type="AlphaFoldDB" id="A0A446CF47"/>
<proteinExistence type="predicted"/>
<dbReference type="PANTHER" id="PTHR35936">
    <property type="entry name" value="MEMBRANE-BOUND LYTIC MUREIN TRANSGLYCOSYLASE F"/>
    <property type="match status" value="1"/>
</dbReference>
<dbReference type="RefSeq" id="WP_129527754.1">
    <property type="nucleotide sequence ID" value="NZ_UFQB01000009.1"/>
</dbReference>
<evidence type="ECO:0000259" key="3">
    <source>
        <dbReference type="SMART" id="SM00062"/>
    </source>
</evidence>
<evidence type="ECO:0000256" key="1">
    <source>
        <dbReference type="ARBA" id="ARBA00022729"/>
    </source>
</evidence>
<dbReference type="CDD" id="cd01004">
    <property type="entry name" value="PBP2_MidA_like"/>
    <property type="match status" value="1"/>
</dbReference>
<keyword evidence="1 2" id="KW-0732">Signal</keyword>
<accession>A0A446CF47</accession>
<dbReference type="SMART" id="SM00062">
    <property type="entry name" value="PBPb"/>
    <property type="match status" value="1"/>
</dbReference>
<dbReference type="Pfam" id="PF00497">
    <property type="entry name" value="SBP_bac_3"/>
    <property type="match status" value="1"/>
</dbReference>
<dbReference type="InterPro" id="IPR001638">
    <property type="entry name" value="Solute-binding_3/MltF_N"/>
</dbReference>
<evidence type="ECO:0000313" key="4">
    <source>
        <dbReference type="EMBL" id="SSW66458.1"/>
    </source>
</evidence>
<dbReference type="PANTHER" id="PTHR35936:SF17">
    <property type="entry name" value="ARGININE-BINDING EXTRACELLULAR PROTEIN ARTP"/>
    <property type="match status" value="1"/>
</dbReference>
<feature type="signal peptide" evidence="2">
    <location>
        <begin position="1"/>
        <end position="31"/>
    </location>
</feature>
<organism evidence="4 5">
    <name type="scientific">Achromobacter agilis</name>
    <dbReference type="NCBI Taxonomy" id="1353888"/>
    <lineage>
        <taxon>Bacteria</taxon>
        <taxon>Pseudomonadati</taxon>
        <taxon>Pseudomonadota</taxon>
        <taxon>Betaproteobacteria</taxon>
        <taxon>Burkholderiales</taxon>
        <taxon>Alcaligenaceae</taxon>
        <taxon>Achromobacter</taxon>
    </lineage>
</organism>
<dbReference type="Proteomes" id="UP000289184">
    <property type="component" value="Unassembled WGS sequence"/>
</dbReference>
<feature type="chain" id="PRO_5019387433" evidence="2">
    <location>
        <begin position="32"/>
        <end position="283"/>
    </location>
</feature>
<evidence type="ECO:0000256" key="2">
    <source>
        <dbReference type="SAM" id="SignalP"/>
    </source>
</evidence>
<keyword evidence="5" id="KW-1185">Reference proteome</keyword>
<protein>
    <submittedName>
        <fullName evidence="4">Histidine-binding periplasmic protein</fullName>
    </submittedName>
</protein>
<dbReference type="Gene3D" id="3.40.190.10">
    <property type="entry name" value="Periplasmic binding protein-like II"/>
    <property type="match status" value="2"/>
</dbReference>
<dbReference type="OrthoDB" id="8611212at2"/>